<dbReference type="SMART" id="SM01076">
    <property type="entry name" value="CG-1"/>
    <property type="match status" value="1"/>
</dbReference>
<dbReference type="InterPro" id="IPR005559">
    <property type="entry name" value="CG-1_dom"/>
</dbReference>
<evidence type="ECO:0000313" key="8">
    <source>
        <dbReference type="EMBL" id="KAJ6823548.1"/>
    </source>
</evidence>
<gene>
    <name evidence="8" type="ORF">M6B38_382960</name>
</gene>
<evidence type="ECO:0000313" key="9">
    <source>
        <dbReference type="Proteomes" id="UP001140949"/>
    </source>
</evidence>
<dbReference type="GO" id="GO:0006357">
    <property type="term" value="P:regulation of transcription by RNA polymerase II"/>
    <property type="evidence" value="ECO:0007669"/>
    <property type="project" value="TreeGrafter"/>
</dbReference>
<feature type="domain" description="CG-1" evidence="7">
    <location>
        <begin position="8"/>
        <end position="134"/>
    </location>
</feature>
<comment type="caution">
    <text evidence="8">The sequence shown here is derived from an EMBL/GenBank/DDBJ whole genome shotgun (WGS) entry which is preliminary data.</text>
</comment>
<keyword evidence="5" id="KW-0804">Transcription</keyword>
<dbReference type="GO" id="GO:0005634">
    <property type="term" value="C:nucleus"/>
    <property type="evidence" value="ECO:0007669"/>
    <property type="project" value="UniProtKB-SubCell"/>
</dbReference>
<dbReference type="InterPro" id="IPR014756">
    <property type="entry name" value="Ig_E-set"/>
</dbReference>
<dbReference type="InterPro" id="IPR013783">
    <property type="entry name" value="Ig-like_fold"/>
</dbReference>
<dbReference type="EMBL" id="JANAVB010022705">
    <property type="protein sequence ID" value="KAJ6823548.1"/>
    <property type="molecule type" value="Genomic_DNA"/>
</dbReference>
<dbReference type="PANTHER" id="PTHR23335">
    <property type="entry name" value="CALMODULIN-BINDING TRANSCRIPTION ACTIVATOR CAMTA"/>
    <property type="match status" value="1"/>
</dbReference>
<dbReference type="SUPFAM" id="SSF48403">
    <property type="entry name" value="Ankyrin repeat"/>
    <property type="match status" value="1"/>
</dbReference>
<evidence type="ECO:0000256" key="5">
    <source>
        <dbReference type="ARBA" id="ARBA00023163"/>
    </source>
</evidence>
<dbReference type="GO" id="GO:0003690">
    <property type="term" value="F:double-stranded DNA binding"/>
    <property type="evidence" value="ECO:0007669"/>
    <property type="project" value="TreeGrafter"/>
</dbReference>
<proteinExistence type="inferred from homology"/>
<reference evidence="8" key="1">
    <citation type="journal article" date="2023" name="GigaByte">
        <title>Genome assembly of the bearded iris, Iris pallida Lam.</title>
        <authorList>
            <person name="Bruccoleri R.E."/>
            <person name="Oakeley E.J."/>
            <person name="Faust A.M.E."/>
            <person name="Altorfer M."/>
            <person name="Dessus-Babus S."/>
            <person name="Burckhardt D."/>
            <person name="Oertli M."/>
            <person name="Naumann U."/>
            <person name="Petersen F."/>
            <person name="Wong J."/>
        </authorList>
    </citation>
    <scope>NUCLEOTIDE SEQUENCE</scope>
    <source>
        <strain evidence="8">GSM-AAB239-AS_SAM_17_03QT</strain>
    </source>
</reference>
<dbReference type="GO" id="GO:0003712">
    <property type="term" value="F:transcription coregulator activity"/>
    <property type="evidence" value="ECO:0007669"/>
    <property type="project" value="TreeGrafter"/>
</dbReference>
<dbReference type="AlphaFoldDB" id="A0AAX6G5E9"/>
<dbReference type="SUPFAM" id="SSF81296">
    <property type="entry name" value="E set domains"/>
    <property type="match status" value="1"/>
</dbReference>
<evidence type="ECO:0000256" key="2">
    <source>
        <dbReference type="ARBA" id="ARBA00008267"/>
    </source>
</evidence>
<comment type="subcellular location">
    <subcellularLocation>
        <location evidence="1">Nucleus</location>
    </subcellularLocation>
</comment>
<dbReference type="Gene3D" id="2.60.40.10">
    <property type="entry name" value="Immunoglobulins"/>
    <property type="match status" value="1"/>
</dbReference>
<dbReference type="PROSITE" id="PS51437">
    <property type="entry name" value="CG_1"/>
    <property type="match status" value="1"/>
</dbReference>
<evidence type="ECO:0000256" key="1">
    <source>
        <dbReference type="ARBA" id="ARBA00004123"/>
    </source>
</evidence>
<dbReference type="Pfam" id="PF01833">
    <property type="entry name" value="TIG"/>
    <property type="match status" value="1"/>
</dbReference>
<dbReference type="Gene3D" id="1.25.40.20">
    <property type="entry name" value="Ankyrin repeat-containing domain"/>
    <property type="match status" value="1"/>
</dbReference>
<dbReference type="FunFam" id="2.60.40.10:FF:000314">
    <property type="entry name" value="Calmodulin-binding transcription activator 2"/>
    <property type="match status" value="1"/>
</dbReference>
<reference evidence="8" key="2">
    <citation type="submission" date="2023-04" db="EMBL/GenBank/DDBJ databases">
        <authorList>
            <person name="Bruccoleri R.E."/>
            <person name="Oakeley E.J."/>
            <person name="Faust A.-M."/>
            <person name="Dessus-Babus S."/>
            <person name="Altorfer M."/>
            <person name="Burckhardt D."/>
            <person name="Oertli M."/>
            <person name="Naumann U."/>
            <person name="Petersen F."/>
            <person name="Wong J."/>
        </authorList>
    </citation>
    <scope>NUCLEOTIDE SEQUENCE</scope>
    <source>
        <strain evidence="8">GSM-AAB239-AS_SAM_17_03QT</strain>
        <tissue evidence="8">Leaf</tissue>
    </source>
</reference>
<dbReference type="Pfam" id="PF03859">
    <property type="entry name" value="CG-1"/>
    <property type="match status" value="1"/>
</dbReference>
<name>A0AAX6G5E9_IRIPA</name>
<keyword evidence="9" id="KW-1185">Reference proteome</keyword>
<organism evidence="8 9">
    <name type="scientific">Iris pallida</name>
    <name type="common">Sweet iris</name>
    <dbReference type="NCBI Taxonomy" id="29817"/>
    <lineage>
        <taxon>Eukaryota</taxon>
        <taxon>Viridiplantae</taxon>
        <taxon>Streptophyta</taxon>
        <taxon>Embryophyta</taxon>
        <taxon>Tracheophyta</taxon>
        <taxon>Spermatophyta</taxon>
        <taxon>Magnoliopsida</taxon>
        <taxon>Liliopsida</taxon>
        <taxon>Asparagales</taxon>
        <taxon>Iridaceae</taxon>
        <taxon>Iridoideae</taxon>
        <taxon>Irideae</taxon>
        <taxon>Iris</taxon>
    </lineage>
</organism>
<evidence type="ECO:0000256" key="4">
    <source>
        <dbReference type="ARBA" id="ARBA00023159"/>
    </source>
</evidence>
<keyword evidence="6" id="KW-0539">Nucleus</keyword>
<protein>
    <submittedName>
        <fullName evidence="8">Calmodulin-binding transcription activator 4-like isoform X2</fullName>
    </submittedName>
</protein>
<evidence type="ECO:0000256" key="6">
    <source>
        <dbReference type="ARBA" id="ARBA00023242"/>
    </source>
</evidence>
<dbReference type="PANTHER" id="PTHR23335:SF1">
    <property type="entry name" value="CALMODULIN-BINDING TRANSCRIPTION ACTIVATOR, ISOFORM F"/>
    <property type="match status" value="1"/>
</dbReference>
<dbReference type="Proteomes" id="UP001140949">
    <property type="component" value="Unassembled WGS sequence"/>
</dbReference>
<accession>A0AAX6G5E9</accession>
<keyword evidence="4" id="KW-0010">Activator</keyword>
<evidence type="ECO:0000259" key="7">
    <source>
        <dbReference type="PROSITE" id="PS51437"/>
    </source>
</evidence>
<keyword evidence="3" id="KW-0040">ANK repeat</keyword>
<sequence length="778" mass="86460">MNSQGFDYNKLLKEAKIRWLKPAEIQYILQNHEKYPIAQSAPQQPPSGSVFLFNKRVHRNFRKDGHSWRKKKDGKNVGEAHEKLKVGNVDALNCYYAHGDQNPFFQRRIYWMLDPAYVHIVLVHYREVSEGRFLYASTSFMPTESGSTSNQDTSVNNVHYQGITSGTSELCDPSCSSGTVEEVSSEYVIGSGEMDDHLHTTDRSGNSTYAPRPEVNQALRKLAEQLSLEDYDNSIFFGEKLPAYSSEYEKSQDKGILDNGTREISQEASENILNGSKFLEQGRIEFGKQDTGGNMKQATQSLGSGYGVERTFPSWNQMLEISSSPEGINAHGKTSNVLASTGVTESISKTSALGEDFPARNMLMHDLPSIYKEREKTSVIPFDLSEQFAWQPIDSGIYNADNSPSKPQVPESDLTLQLSAARQFLLGSDNPIDSPISSSQILEAKLPCISGNRNCEANSNAVNHRDENNIQWIGSTDLHVPNNTYSSDFQGMWFDQDHFGVTVGADSGLTVAQKQRFSIREISPEWAFSSESTKVIITGDFLCDPSEWPWAVMFGDTEVPAEIVQQGVFRCHAPLHDAGNVQICITSGNRESCSEVREFEFVSKPTSSGFAGTLPKTNTVSCVEEQLLLVRLVHMLLYGSDGLPTIKGSNKTESGQSGTSKTGDRWSEITEALLVYSEVPSGTIDWIMHELLKDKLQQSLSSRYQGSEERVCLPSKQEQGIIHMISGLGYDWALNPILDSGVSINFRDANGWTALHWAARIFLQGRNGCCTSCCWCIS</sequence>
<dbReference type="InterPro" id="IPR036770">
    <property type="entry name" value="Ankyrin_rpt-contain_sf"/>
</dbReference>
<dbReference type="InterPro" id="IPR002909">
    <property type="entry name" value="IPT_dom"/>
</dbReference>
<comment type="similarity">
    <text evidence="2">Belongs to the CAMTA family.</text>
</comment>
<evidence type="ECO:0000256" key="3">
    <source>
        <dbReference type="ARBA" id="ARBA00023043"/>
    </source>
</evidence>